<accession>A0A834IRF5</accession>
<dbReference type="EMBL" id="JAACXV010000044">
    <property type="protein sequence ID" value="KAF7285767.1"/>
    <property type="molecule type" value="Genomic_DNA"/>
</dbReference>
<gene>
    <name evidence="1" type="ORF">GWI33_009952</name>
</gene>
<protein>
    <submittedName>
        <fullName evidence="1">Uncharacterized protein</fullName>
    </submittedName>
</protein>
<reference evidence="1" key="1">
    <citation type="submission" date="2020-08" db="EMBL/GenBank/DDBJ databases">
        <title>Genome sequencing and assembly of the red palm weevil Rhynchophorus ferrugineus.</title>
        <authorList>
            <person name="Dias G.B."/>
            <person name="Bergman C.M."/>
            <person name="Manee M."/>
        </authorList>
    </citation>
    <scope>NUCLEOTIDE SEQUENCE</scope>
    <source>
        <strain evidence="1">AA-2017</strain>
        <tissue evidence="1">Whole larva</tissue>
    </source>
</reference>
<proteinExistence type="predicted"/>
<comment type="caution">
    <text evidence="1">The sequence shown here is derived from an EMBL/GenBank/DDBJ whole genome shotgun (WGS) entry which is preliminary data.</text>
</comment>
<evidence type="ECO:0000313" key="1">
    <source>
        <dbReference type="EMBL" id="KAF7285767.1"/>
    </source>
</evidence>
<name>A0A834IRF5_RHYFE</name>
<evidence type="ECO:0000313" key="2">
    <source>
        <dbReference type="Proteomes" id="UP000625711"/>
    </source>
</evidence>
<dbReference type="AlphaFoldDB" id="A0A834IRF5"/>
<dbReference type="Proteomes" id="UP000625711">
    <property type="component" value="Unassembled WGS sequence"/>
</dbReference>
<sequence>MPPTKRRSRRTHRPLVTCFLLWLPTFPDILLAIVTRRSSLVRNKSPTAKQLKIFRSKWRPFKAYRAFLIAALFLRPSDLFMASYELMDDGTGLDVEREPLRDGHILAFFLFIPFDQLDRFSFEARHCFNIENRVRAQEDWSKRITVK</sequence>
<keyword evidence="2" id="KW-1185">Reference proteome</keyword>
<organism evidence="1 2">
    <name type="scientific">Rhynchophorus ferrugineus</name>
    <name type="common">Red palm weevil</name>
    <name type="synonym">Curculio ferrugineus</name>
    <dbReference type="NCBI Taxonomy" id="354439"/>
    <lineage>
        <taxon>Eukaryota</taxon>
        <taxon>Metazoa</taxon>
        <taxon>Ecdysozoa</taxon>
        <taxon>Arthropoda</taxon>
        <taxon>Hexapoda</taxon>
        <taxon>Insecta</taxon>
        <taxon>Pterygota</taxon>
        <taxon>Neoptera</taxon>
        <taxon>Endopterygota</taxon>
        <taxon>Coleoptera</taxon>
        <taxon>Polyphaga</taxon>
        <taxon>Cucujiformia</taxon>
        <taxon>Curculionidae</taxon>
        <taxon>Dryophthorinae</taxon>
        <taxon>Rhynchophorus</taxon>
    </lineage>
</organism>